<keyword evidence="1" id="KW-0805">Transcription regulation</keyword>
<evidence type="ECO:0000313" key="6">
    <source>
        <dbReference type="Proteomes" id="UP000253740"/>
    </source>
</evidence>
<dbReference type="SUPFAM" id="SSF51182">
    <property type="entry name" value="RmlC-like cupins"/>
    <property type="match status" value="1"/>
</dbReference>
<keyword evidence="2" id="KW-0238">DNA-binding</keyword>
<dbReference type="EMBL" id="DF970195">
    <property type="protein sequence ID" value="GAP66216.1"/>
    <property type="molecule type" value="Genomic_DNA"/>
</dbReference>
<dbReference type="PROSITE" id="PS01124">
    <property type="entry name" value="HTH_ARAC_FAMILY_2"/>
    <property type="match status" value="1"/>
</dbReference>
<dbReference type="InterPro" id="IPR011051">
    <property type="entry name" value="RmlC_Cupin_sf"/>
</dbReference>
<evidence type="ECO:0000313" key="5">
    <source>
        <dbReference type="EMBL" id="GAP66216.1"/>
    </source>
</evidence>
<dbReference type="SUPFAM" id="SSF46689">
    <property type="entry name" value="Homeodomain-like"/>
    <property type="match status" value="1"/>
</dbReference>
<dbReference type="Pfam" id="PF12833">
    <property type="entry name" value="HTH_18"/>
    <property type="match status" value="1"/>
</dbReference>
<dbReference type="InterPro" id="IPR050204">
    <property type="entry name" value="AraC_XylS_family_regulators"/>
</dbReference>
<organism evidence="5">
    <name type="scientific">Mizugakiibacter sediminis</name>
    <dbReference type="NCBI Taxonomy" id="1475481"/>
    <lineage>
        <taxon>Bacteria</taxon>
        <taxon>Pseudomonadati</taxon>
        <taxon>Pseudomonadota</taxon>
        <taxon>Gammaproteobacteria</taxon>
        <taxon>Lysobacterales</taxon>
        <taxon>Rhodanobacteraceae</taxon>
        <taxon>Mizugakiibacter</taxon>
    </lineage>
</organism>
<dbReference type="Proteomes" id="UP000253740">
    <property type="component" value="Unassembled WGS sequence"/>
</dbReference>
<keyword evidence="3" id="KW-0804">Transcription</keyword>
<feature type="domain" description="HTH araC/xylS-type" evidence="4">
    <location>
        <begin position="135"/>
        <end position="233"/>
    </location>
</feature>
<dbReference type="Gene3D" id="1.10.10.60">
    <property type="entry name" value="Homeodomain-like"/>
    <property type="match status" value="1"/>
</dbReference>
<keyword evidence="6" id="KW-1185">Reference proteome</keyword>
<dbReference type="STRING" id="1475481.GCA_000953855_01548"/>
<dbReference type="PANTHER" id="PTHR46796">
    <property type="entry name" value="HTH-TYPE TRANSCRIPTIONAL ACTIVATOR RHAS-RELATED"/>
    <property type="match status" value="1"/>
</dbReference>
<gene>
    <name evidence="5" type="ORF">MBSD_n1519</name>
</gene>
<dbReference type="PANTHER" id="PTHR46796:SF10">
    <property type="entry name" value="TRANSCRIPTIONAL ACTIVATOR FEAR"/>
    <property type="match status" value="1"/>
</dbReference>
<sequence length="234" mass="25042">MHLLALDFRSYAATAAAHSHGWHQLVLPWRGELELEIDGRGGRVARGCAAVVGAGARHAFEARGANRFLVVDLAADDDARLARLGERRYLPLTPAARRWLAAPAETLPDEDDARHAWVQVLLHALAGTRGEAVLDALHAWLRTSPAALPPAAALAALAGLSRAQFYRRFAARGGQAPFALGRAQRLERACALLRAGALPIAEVAARCGYADQSALTRALRRHCGLTPGRLRALG</sequence>
<accession>A0A0K8QNE1</accession>
<dbReference type="InterPro" id="IPR014710">
    <property type="entry name" value="RmlC-like_jellyroll"/>
</dbReference>
<dbReference type="InterPro" id="IPR009057">
    <property type="entry name" value="Homeodomain-like_sf"/>
</dbReference>
<name>A0A0K8QNE1_9GAMM</name>
<dbReference type="SMART" id="SM00342">
    <property type="entry name" value="HTH_ARAC"/>
    <property type="match status" value="1"/>
</dbReference>
<dbReference type="RefSeq" id="WP_062536697.1">
    <property type="nucleotide sequence ID" value="NZ_DF970195.1"/>
</dbReference>
<reference evidence="5" key="1">
    <citation type="submission" date="2015-08" db="EMBL/GenBank/DDBJ databases">
        <title>Complete DNA Sequence of Pseudomonas syringae pv. actinidiae, the Causal Agent of Kiwifruit Canker Disease.</title>
        <authorList>
            <person name="Rikkerink E.H.A."/>
            <person name="Fineran P.C."/>
        </authorList>
    </citation>
    <scope>NUCLEOTIDE SEQUENCE</scope>
    <source>
        <strain evidence="5">SkMP5</strain>
    </source>
</reference>
<dbReference type="OrthoDB" id="9809338at2"/>
<evidence type="ECO:0000259" key="4">
    <source>
        <dbReference type="PROSITE" id="PS01124"/>
    </source>
</evidence>
<evidence type="ECO:0000256" key="1">
    <source>
        <dbReference type="ARBA" id="ARBA00023015"/>
    </source>
</evidence>
<dbReference type="AlphaFoldDB" id="A0A0K8QNE1"/>
<dbReference type="GO" id="GO:0043565">
    <property type="term" value="F:sequence-specific DNA binding"/>
    <property type="evidence" value="ECO:0007669"/>
    <property type="project" value="InterPro"/>
</dbReference>
<protein>
    <submittedName>
        <fullName evidence="5">Transcriptional regulator, AraC family</fullName>
    </submittedName>
</protein>
<dbReference type="GO" id="GO:0003700">
    <property type="term" value="F:DNA-binding transcription factor activity"/>
    <property type="evidence" value="ECO:0007669"/>
    <property type="project" value="InterPro"/>
</dbReference>
<proteinExistence type="predicted"/>
<dbReference type="InterPro" id="IPR018060">
    <property type="entry name" value="HTH_AraC"/>
</dbReference>
<evidence type="ECO:0000256" key="3">
    <source>
        <dbReference type="ARBA" id="ARBA00023163"/>
    </source>
</evidence>
<dbReference type="Gene3D" id="2.60.120.10">
    <property type="entry name" value="Jelly Rolls"/>
    <property type="match status" value="1"/>
</dbReference>
<evidence type="ECO:0000256" key="2">
    <source>
        <dbReference type="ARBA" id="ARBA00023125"/>
    </source>
</evidence>